<dbReference type="Gene3D" id="3.40.50.1000">
    <property type="entry name" value="HAD superfamily/HAD-like"/>
    <property type="match status" value="1"/>
</dbReference>
<dbReference type="NCBIfam" id="TIGR01662">
    <property type="entry name" value="HAD-SF-IIIA"/>
    <property type="match status" value="1"/>
</dbReference>
<comment type="cofactor">
    <cofactor evidence="10">
        <name>Zn(2+)</name>
        <dbReference type="ChEBI" id="CHEBI:29105"/>
    </cofactor>
</comment>
<evidence type="ECO:0000313" key="11">
    <source>
        <dbReference type="EMBL" id="PWG78797.1"/>
    </source>
</evidence>
<evidence type="ECO:0000256" key="10">
    <source>
        <dbReference type="PIRSR" id="PIRSR004682-4"/>
    </source>
</evidence>
<proteinExistence type="inferred from homology"/>
<dbReference type="GO" id="GO:0005975">
    <property type="term" value="P:carbohydrate metabolic process"/>
    <property type="evidence" value="ECO:0007669"/>
    <property type="project" value="InterPro"/>
</dbReference>
<keyword evidence="2 7" id="KW-0963">Cytoplasm</keyword>
<reference evidence="11 12" key="1">
    <citation type="submission" date="2018-04" db="EMBL/GenBank/DDBJ databases">
        <title>Pedobacter chongqingensis sp. nov., isolated from a rottenly hemp rope.</title>
        <authorList>
            <person name="Cai Y."/>
        </authorList>
    </citation>
    <scope>NUCLEOTIDE SEQUENCE [LARGE SCALE GENOMIC DNA]</scope>
    <source>
        <strain evidence="11 12">FJ4-8</strain>
    </source>
</reference>
<feature type="site" description="Stabilizes the phosphoryl group" evidence="9">
    <location>
        <position position="115"/>
    </location>
</feature>
<dbReference type="NCBIfam" id="TIGR01656">
    <property type="entry name" value="Histidinol-ppas"/>
    <property type="match status" value="1"/>
</dbReference>
<feature type="binding site" evidence="10">
    <location>
        <position position="111"/>
    </location>
    <ligand>
        <name>Zn(2+)</name>
        <dbReference type="ChEBI" id="CHEBI:29105"/>
    </ligand>
</feature>
<keyword evidence="3 10" id="KW-0479">Metal-binding</keyword>
<dbReference type="Proteomes" id="UP000245647">
    <property type="component" value="Unassembled WGS sequence"/>
</dbReference>
<dbReference type="GO" id="GO:0016791">
    <property type="term" value="F:phosphatase activity"/>
    <property type="evidence" value="ECO:0007669"/>
    <property type="project" value="InterPro"/>
</dbReference>
<dbReference type="EMBL" id="QEAS01000020">
    <property type="protein sequence ID" value="PWG78797.1"/>
    <property type="molecule type" value="Genomic_DNA"/>
</dbReference>
<dbReference type="PANTHER" id="PTHR42891">
    <property type="entry name" value="D-GLYCERO-BETA-D-MANNO-HEPTOSE-1,7-BISPHOSPHATE 7-PHOSPHATASE"/>
    <property type="match status" value="1"/>
</dbReference>
<evidence type="ECO:0000256" key="3">
    <source>
        <dbReference type="ARBA" id="ARBA00022723"/>
    </source>
</evidence>
<dbReference type="InterPro" id="IPR023214">
    <property type="entry name" value="HAD_sf"/>
</dbReference>
<evidence type="ECO:0000256" key="6">
    <source>
        <dbReference type="ARBA" id="ARBA00031828"/>
    </source>
</evidence>
<evidence type="ECO:0000256" key="8">
    <source>
        <dbReference type="PIRSR" id="PIRSR004682-1"/>
    </source>
</evidence>
<gene>
    <name evidence="11" type="ORF">DDR33_20445</name>
</gene>
<name>A0A2U2PBM6_9SPHI</name>
<dbReference type="InterPro" id="IPR006549">
    <property type="entry name" value="HAD-SF_hydro_IIIA"/>
</dbReference>
<keyword evidence="12" id="KW-1185">Reference proteome</keyword>
<dbReference type="InterPro" id="IPR036412">
    <property type="entry name" value="HAD-like_sf"/>
</dbReference>
<feature type="site" description="Stabilizes the phosphoryl group" evidence="9">
    <location>
        <position position="67"/>
    </location>
</feature>
<feature type="active site" description="Nucleophile" evidence="8">
    <location>
        <position position="23"/>
    </location>
</feature>
<evidence type="ECO:0000313" key="12">
    <source>
        <dbReference type="Proteomes" id="UP000245647"/>
    </source>
</evidence>
<evidence type="ECO:0000256" key="4">
    <source>
        <dbReference type="ARBA" id="ARBA00022801"/>
    </source>
</evidence>
<feature type="site" description="Contributes to substrate recognition" evidence="9">
    <location>
        <position position="114"/>
    </location>
</feature>
<dbReference type="InterPro" id="IPR006543">
    <property type="entry name" value="Histidinol-phos"/>
</dbReference>
<evidence type="ECO:0000256" key="2">
    <source>
        <dbReference type="ARBA" id="ARBA00022490"/>
    </source>
</evidence>
<feature type="binding site" evidence="10">
    <location>
        <position position="105"/>
    </location>
    <ligand>
        <name>Zn(2+)</name>
        <dbReference type="ChEBI" id="CHEBI:29105"/>
    </ligand>
</feature>
<feature type="active site" description="Proton donor" evidence="8">
    <location>
        <position position="25"/>
    </location>
</feature>
<dbReference type="GO" id="GO:0005737">
    <property type="term" value="C:cytoplasm"/>
    <property type="evidence" value="ECO:0007669"/>
    <property type="project" value="UniProtKB-SubCell"/>
</dbReference>
<evidence type="ECO:0000256" key="1">
    <source>
        <dbReference type="ARBA" id="ARBA00004496"/>
    </source>
</evidence>
<keyword evidence="10" id="KW-0460">Magnesium</keyword>
<feature type="binding site" evidence="10">
    <location>
        <position position="140"/>
    </location>
    <ligand>
        <name>Mg(2+)</name>
        <dbReference type="ChEBI" id="CHEBI:18420"/>
    </ligand>
</feature>
<dbReference type="EC" id="3.1.3.-" evidence="7"/>
<sequence>MRQLRRSLRILSEMKKYDTLFLDRDGVLNKKIEAGYVLDICDIEVLPGVVYFLSRVRNLFNQIIVVTNQRCVGRGMLTMDRLEMINRTLNQLTGSHIDHFLVCPHLNNDMCECRKPKDGLFRKAGDIYNIDFSNSVLVGDSESDLIPAKELGIKTIYISGYESKYADKRVSSTLHLLSAFNNLY</sequence>
<feature type="binding site" evidence="10">
    <location>
        <position position="103"/>
    </location>
    <ligand>
        <name>Zn(2+)</name>
        <dbReference type="ChEBI" id="CHEBI:29105"/>
    </ligand>
</feature>
<protein>
    <recommendedName>
        <fullName evidence="6 7">D,D-heptose 1,7-bisphosphate phosphatase</fullName>
        <ecNumber evidence="7">3.1.3.-</ecNumber>
    </recommendedName>
</protein>
<feature type="binding site" evidence="10">
    <location>
        <position position="113"/>
    </location>
    <ligand>
        <name>Zn(2+)</name>
        <dbReference type="ChEBI" id="CHEBI:29105"/>
    </ligand>
</feature>
<dbReference type="GO" id="GO:0046872">
    <property type="term" value="F:metal ion binding"/>
    <property type="evidence" value="ECO:0007669"/>
    <property type="project" value="UniProtKB-KW"/>
</dbReference>
<feature type="binding site" evidence="10">
    <location>
        <position position="25"/>
    </location>
    <ligand>
        <name>Mg(2+)</name>
        <dbReference type="ChEBI" id="CHEBI:18420"/>
    </ligand>
</feature>
<keyword evidence="4 7" id="KW-0378">Hydrolase</keyword>
<dbReference type="PIRSF" id="PIRSF004682">
    <property type="entry name" value="GmhB"/>
    <property type="match status" value="1"/>
</dbReference>
<dbReference type="PANTHER" id="PTHR42891:SF1">
    <property type="entry name" value="D-GLYCERO-BETA-D-MANNO-HEPTOSE-1,7-BISPHOSPHATE 7-PHOSPHATASE"/>
    <property type="match status" value="1"/>
</dbReference>
<comment type="subcellular location">
    <subcellularLocation>
        <location evidence="1 7">Cytoplasm</location>
    </subcellularLocation>
</comment>
<evidence type="ECO:0000256" key="5">
    <source>
        <dbReference type="ARBA" id="ARBA00023277"/>
    </source>
</evidence>
<accession>A0A2U2PBM6</accession>
<evidence type="ECO:0000256" key="9">
    <source>
        <dbReference type="PIRSR" id="PIRSR004682-3"/>
    </source>
</evidence>
<dbReference type="InterPro" id="IPR004446">
    <property type="entry name" value="Heptose_bisP_phosphatase"/>
</dbReference>
<keyword evidence="5 7" id="KW-0119">Carbohydrate metabolism</keyword>
<organism evidence="11 12">
    <name type="scientific">Pararcticibacter amylolyticus</name>
    <dbReference type="NCBI Taxonomy" id="2173175"/>
    <lineage>
        <taxon>Bacteria</taxon>
        <taxon>Pseudomonadati</taxon>
        <taxon>Bacteroidota</taxon>
        <taxon>Sphingobacteriia</taxon>
        <taxon>Sphingobacteriales</taxon>
        <taxon>Sphingobacteriaceae</taxon>
        <taxon>Pararcticibacter</taxon>
    </lineage>
</organism>
<comment type="caution">
    <text evidence="11">The sequence shown here is derived from an EMBL/GenBank/DDBJ whole genome shotgun (WGS) entry which is preliminary data.</text>
</comment>
<feature type="binding site" evidence="10">
    <location>
        <position position="23"/>
    </location>
    <ligand>
        <name>Mg(2+)</name>
        <dbReference type="ChEBI" id="CHEBI:18420"/>
    </ligand>
</feature>
<dbReference type="AlphaFoldDB" id="A0A2U2PBM6"/>
<comment type="cofactor">
    <cofactor evidence="10">
        <name>Mg(2+)</name>
        <dbReference type="ChEBI" id="CHEBI:18420"/>
    </cofactor>
</comment>
<evidence type="ECO:0000256" key="7">
    <source>
        <dbReference type="PIRNR" id="PIRNR004682"/>
    </source>
</evidence>
<dbReference type="SUPFAM" id="SSF56784">
    <property type="entry name" value="HAD-like"/>
    <property type="match status" value="1"/>
</dbReference>
<keyword evidence="10" id="KW-0862">Zinc</keyword>
<comment type="similarity">
    <text evidence="7">Belongs to the gmhB family.</text>
</comment>
<dbReference type="Pfam" id="PF13242">
    <property type="entry name" value="Hydrolase_like"/>
    <property type="match status" value="1"/>
</dbReference>